<dbReference type="RefSeq" id="WP_225272011.1">
    <property type="nucleotide sequence ID" value="NZ_CP084058.1"/>
</dbReference>
<evidence type="ECO:0000313" key="2">
    <source>
        <dbReference type="EMBL" id="SBO92767.1"/>
    </source>
</evidence>
<dbReference type="Pfam" id="PF09859">
    <property type="entry name" value="Oxygenase-NA"/>
    <property type="match status" value="1"/>
</dbReference>
<proteinExistence type="predicted"/>
<accession>A0A1M4E1Q1</accession>
<gene>
    <name evidence="2" type="ORF">BN4615_P2281</name>
</gene>
<protein>
    <recommendedName>
        <fullName evidence="3">Fe2OG dioxygenase domain-containing protein</fullName>
    </recommendedName>
</protein>
<reference evidence="2" key="1">
    <citation type="submission" date="2016-04" db="EMBL/GenBank/DDBJ databases">
        <authorList>
            <person name="Evans L.H."/>
            <person name="Alamgir A."/>
            <person name="Owens N."/>
            <person name="Weber N.D."/>
            <person name="Virtaneva K."/>
            <person name="Barbian K."/>
            <person name="Babar A."/>
            <person name="Rosenke K."/>
        </authorList>
    </citation>
    <scope>NUCLEOTIDE SEQUENCE</scope>
    <source>
        <strain evidence="2">Nono1</strain>
    </source>
</reference>
<sequence length="284" mass="31581">MNTDEKQPQAADRMTTFVQEEPAAGDGRDANGREPVAGDGRDADGREPAAGDGRGLVDADWGRLAAELDAYGCAPTPQLLTPEECAQISALYDEAGFFRATVDMERYRFGAGQYRYFDHPLPPLVERLRAAFYPRLLPIARDWAARLGQPAPWPDDFGDWLDLCHRAGQTRPTPILLRYRENDWNALHRDLYGELVFPLQVVIGLDRPGVDYTGGEFLLVEQRPRAQSRGTVTLLPQGHGLIFTTRDRPVRSSRGWSASPVRHGVSTVRSGLRHTLGLVLHDAK</sequence>
<feature type="compositionally biased region" description="Basic and acidic residues" evidence="1">
    <location>
        <begin position="39"/>
        <end position="54"/>
    </location>
</feature>
<organism evidence="2">
    <name type="scientific">Nonomuraea gerenzanensis</name>
    <dbReference type="NCBI Taxonomy" id="93944"/>
    <lineage>
        <taxon>Bacteria</taxon>
        <taxon>Bacillati</taxon>
        <taxon>Actinomycetota</taxon>
        <taxon>Actinomycetes</taxon>
        <taxon>Streptosporangiales</taxon>
        <taxon>Streptosporangiaceae</taxon>
        <taxon>Nonomuraea</taxon>
    </lineage>
</organism>
<dbReference type="Gene3D" id="2.60.120.620">
    <property type="entry name" value="q2cbj1_9rhob like domain"/>
    <property type="match status" value="1"/>
</dbReference>
<name>A0A1M4E1Q1_9ACTN</name>
<dbReference type="InterPro" id="IPR018655">
    <property type="entry name" value="DUF2086"/>
</dbReference>
<dbReference type="AlphaFoldDB" id="A0A1M4E1Q1"/>
<feature type="region of interest" description="Disordered" evidence="1">
    <location>
        <begin position="1"/>
        <end position="54"/>
    </location>
</feature>
<evidence type="ECO:0000256" key="1">
    <source>
        <dbReference type="SAM" id="MobiDB-lite"/>
    </source>
</evidence>
<dbReference type="EMBL" id="LT559118">
    <property type="protein sequence ID" value="SBO92767.1"/>
    <property type="molecule type" value="Genomic_DNA"/>
</dbReference>
<evidence type="ECO:0008006" key="3">
    <source>
        <dbReference type="Google" id="ProtNLM"/>
    </source>
</evidence>